<feature type="transmembrane region" description="Helical" evidence="1">
    <location>
        <begin position="161"/>
        <end position="180"/>
    </location>
</feature>
<evidence type="ECO:0000313" key="3">
    <source>
        <dbReference type="Proteomes" id="UP000292781"/>
    </source>
</evidence>
<evidence type="ECO:0000256" key="1">
    <source>
        <dbReference type="SAM" id="Phobius"/>
    </source>
</evidence>
<feature type="transmembrane region" description="Helical" evidence="1">
    <location>
        <begin position="12"/>
        <end position="34"/>
    </location>
</feature>
<dbReference type="Proteomes" id="UP000292781">
    <property type="component" value="Unassembled WGS sequence"/>
</dbReference>
<keyword evidence="1" id="KW-0472">Membrane</keyword>
<feature type="transmembrane region" description="Helical" evidence="1">
    <location>
        <begin position="231"/>
        <end position="253"/>
    </location>
</feature>
<feature type="transmembrane region" description="Helical" evidence="1">
    <location>
        <begin position="120"/>
        <end position="141"/>
    </location>
</feature>
<keyword evidence="3" id="KW-1185">Reference proteome</keyword>
<dbReference type="AlphaFoldDB" id="A0A4Q9VZ72"/>
<dbReference type="OrthoDB" id="7296456at2"/>
<keyword evidence="1" id="KW-0812">Transmembrane</keyword>
<gene>
    <name evidence="2" type="ORF">EYW49_01940</name>
</gene>
<comment type="caution">
    <text evidence="2">The sequence shown here is derived from an EMBL/GenBank/DDBJ whole genome shotgun (WGS) entry which is preliminary data.</text>
</comment>
<evidence type="ECO:0000313" key="2">
    <source>
        <dbReference type="EMBL" id="TBW40939.1"/>
    </source>
</evidence>
<feature type="transmembrane region" description="Helical" evidence="1">
    <location>
        <begin position="192"/>
        <end position="211"/>
    </location>
</feature>
<protein>
    <submittedName>
        <fullName evidence="2">Uncharacterized protein</fullName>
    </submittedName>
</protein>
<dbReference type="EMBL" id="SJFN01000002">
    <property type="protein sequence ID" value="TBW40939.1"/>
    <property type="molecule type" value="Genomic_DNA"/>
</dbReference>
<proteinExistence type="predicted"/>
<accession>A0A4Q9VZ72</accession>
<sequence length="521" mass="57756">MTDLTSFLHVPWSGLAGLVTLVLAVLVPIAFIVCNHEVRIRRIRLIEEFRRNFIEPAAEKLEKRDQNSPSFEFAVTKYTVDLFGLIKPGEIDDLRRGGTSSKELYALVDIAWIHRIVANWVLLFAFLPYALVVGAVVHLVFRLEPPIVDQAVTFVAGEAGPRLLVAGLLGAYFFTIRLLMRSVTIFDLTAGTVLRVFGHFLETAVVVLIFGALSDQLGSAIVGTKPSAESIVGHVAALGSGLMLLGAFVIGSVPDAGIQFLYTMGRQLAAEDKIGFLFSLIKKTDNRFTDITRSISLDVIDGIDYSTRYRLEWIGLYEVQNLAACNPILLHIESPYGIYQAVDWVAQAQLCTIVGLERFLLLQQYNIRTIFDLERVVQSAKSTHEARLMVASILFNRTETFGAVLKAAGWGERGIVPLGTLSCGPDCIAPGKTATDYATWVLDMVRRPSTILVRNPEFDPANPLKNPRFLPVEADDATLQHFVRTMVDDLHVHRLREVWEKIALSLGRDGAHLDDNIDVDD</sequence>
<organism evidence="2 3">
    <name type="scientific">Siculibacillus lacustris</name>
    <dbReference type="NCBI Taxonomy" id="1549641"/>
    <lineage>
        <taxon>Bacteria</taxon>
        <taxon>Pseudomonadati</taxon>
        <taxon>Pseudomonadota</taxon>
        <taxon>Alphaproteobacteria</taxon>
        <taxon>Hyphomicrobiales</taxon>
        <taxon>Ancalomicrobiaceae</taxon>
        <taxon>Siculibacillus</taxon>
    </lineage>
</organism>
<reference evidence="2 3" key="1">
    <citation type="submission" date="2019-02" db="EMBL/GenBank/DDBJ databases">
        <title>Siculibacillus lacustris gen. nov., sp. nov., a new rosette-forming bacterium isolated from a freshwater crater lake (Lake St. Ana, Romania).</title>
        <authorList>
            <person name="Felfoldi T."/>
            <person name="Marton Z."/>
            <person name="Szabo A."/>
            <person name="Mentes A."/>
            <person name="Boka K."/>
            <person name="Marialigeti K."/>
            <person name="Mathe I."/>
            <person name="Koncz M."/>
            <person name="Schumann P."/>
            <person name="Toth E."/>
        </authorList>
    </citation>
    <scope>NUCLEOTIDE SEQUENCE [LARGE SCALE GENOMIC DNA]</scope>
    <source>
        <strain evidence="2 3">SA-279</strain>
    </source>
</reference>
<name>A0A4Q9VZ72_9HYPH</name>
<keyword evidence="1" id="KW-1133">Transmembrane helix</keyword>
<dbReference type="RefSeq" id="WP_131305409.1">
    <property type="nucleotide sequence ID" value="NZ_SJFN01000002.1"/>
</dbReference>